<evidence type="ECO:0000313" key="2">
    <source>
        <dbReference type="EMBL" id="EPS59183.1"/>
    </source>
</evidence>
<accession>S8D8Z3</accession>
<organism evidence="2 3">
    <name type="scientific">Genlisea aurea</name>
    <dbReference type="NCBI Taxonomy" id="192259"/>
    <lineage>
        <taxon>Eukaryota</taxon>
        <taxon>Viridiplantae</taxon>
        <taxon>Streptophyta</taxon>
        <taxon>Embryophyta</taxon>
        <taxon>Tracheophyta</taxon>
        <taxon>Spermatophyta</taxon>
        <taxon>Magnoliopsida</taxon>
        <taxon>eudicotyledons</taxon>
        <taxon>Gunneridae</taxon>
        <taxon>Pentapetalae</taxon>
        <taxon>asterids</taxon>
        <taxon>lamiids</taxon>
        <taxon>Lamiales</taxon>
        <taxon>Lentibulariaceae</taxon>
        <taxon>Genlisea</taxon>
    </lineage>
</organism>
<evidence type="ECO:0000313" key="3">
    <source>
        <dbReference type="Proteomes" id="UP000015453"/>
    </source>
</evidence>
<comment type="caution">
    <text evidence="2">The sequence shown here is derived from an EMBL/GenBank/DDBJ whole genome shotgun (WGS) entry which is preliminary data.</text>
</comment>
<dbReference type="EMBL" id="AUSU01008572">
    <property type="protein sequence ID" value="EPS59183.1"/>
    <property type="molecule type" value="Genomic_DNA"/>
</dbReference>
<keyword evidence="3" id="KW-1185">Reference proteome</keyword>
<dbReference type="AlphaFoldDB" id="S8D8Z3"/>
<keyword evidence="1" id="KW-0472">Membrane</keyword>
<feature type="transmembrane region" description="Helical" evidence="1">
    <location>
        <begin position="79"/>
        <end position="97"/>
    </location>
</feature>
<gene>
    <name evidence="2" type="ORF">M569_15628</name>
</gene>
<name>S8D8Z3_9LAMI</name>
<dbReference type="OrthoDB" id="514967at2759"/>
<evidence type="ECO:0000256" key="1">
    <source>
        <dbReference type="SAM" id="Phobius"/>
    </source>
</evidence>
<keyword evidence="1" id="KW-0812">Transmembrane</keyword>
<reference evidence="2 3" key="1">
    <citation type="journal article" date="2013" name="BMC Genomics">
        <title>The miniature genome of a carnivorous plant Genlisea aurea contains a low number of genes and short non-coding sequences.</title>
        <authorList>
            <person name="Leushkin E.V."/>
            <person name="Sutormin R.A."/>
            <person name="Nabieva E.R."/>
            <person name="Penin A.A."/>
            <person name="Kondrashov A.S."/>
            <person name="Logacheva M.D."/>
        </authorList>
    </citation>
    <scope>NUCLEOTIDE SEQUENCE [LARGE SCALE GENOMIC DNA]</scope>
</reference>
<dbReference type="Proteomes" id="UP000015453">
    <property type="component" value="Unassembled WGS sequence"/>
</dbReference>
<protein>
    <submittedName>
        <fullName evidence="2">Uncharacterized protein</fullName>
    </submittedName>
</protein>
<keyword evidence="1" id="KW-1133">Transmembrane helix</keyword>
<sequence>MGLSSWESVLDSNGLSPCAYASTRNNHSYNSLVARKIANRRRNGGVSIQIVSPPQKSCSRCSNRNYYRPGLRTPFRLPYLHSLLVVAAVCVCVCVVARGHPAVLRKSLFSWENLNYSAS</sequence>
<proteinExistence type="predicted"/>